<dbReference type="InterPro" id="IPR026057">
    <property type="entry name" value="TBL_C"/>
</dbReference>
<evidence type="ECO:0000313" key="3">
    <source>
        <dbReference type="EMBL" id="KAK6927992.1"/>
    </source>
</evidence>
<dbReference type="Pfam" id="PF13839">
    <property type="entry name" value="PC-Esterase"/>
    <property type="match status" value="1"/>
</dbReference>
<name>A0AAN8Z7S2_9MAGN</name>
<dbReference type="AlphaFoldDB" id="A0AAN8Z7S2"/>
<comment type="caution">
    <text evidence="3">The sequence shown here is derived from an EMBL/GenBank/DDBJ whole genome shotgun (WGS) entry which is preliminary data.</text>
</comment>
<gene>
    <name evidence="3" type="ORF">RJ641_006583</name>
</gene>
<organism evidence="3 4">
    <name type="scientific">Dillenia turbinata</name>
    <dbReference type="NCBI Taxonomy" id="194707"/>
    <lineage>
        <taxon>Eukaryota</taxon>
        <taxon>Viridiplantae</taxon>
        <taxon>Streptophyta</taxon>
        <taxon>Embryophyta</taxon>
        <taxon>Tracheophyta</taxon>
        <taxon>Spermatophyta</taxon>
        <taxon>Magnoliopsida</taxon>
        <taxon>eudicotyledons</taxon>
        <taxon>Gunneridae</taxon>
        <taxon>Pentapetalae</taxon>
        <taxon>Dilleniales</taxon>
        <taxon>Dilleniaceae</taxon>
        <taxon>Dillenia</taxon>
    </lineage>
</organism>
<reference evidence="3 4" key="1">
    <citation type="submission" date="2023-12" db="EMBL/GenBank/DDBJ databases">
        <title>A high-quality genome assembly for Dillenia turbinata (Dilleniales).</title>
        <authorList>
            <person name="Chanderbali A."/>
        </authorList>
    </citation>
    <scope>NUCLEOTIDE SEQUENCE [LARGE SCALE GENOMIC DNA]</scope>
    <source>
        <strain evidence="3">LSX21</strain>
        <tissue evidence="3">Leaf</tissue>
    </source>
</reference>
<dbReference type="Proteomes" id="UP001370490">
    <property type="component" value="Unassembled WGS sequence"/>
</dbReference>
<evidence type="ECO:0000313" key="4">
    <source>
        <dbReference type="Proteomes" id="UP001370490"/>
    </source>
</evidence>
<feature type="domain" description="Trichome birefringence-like C-terminal" evidence="2">
    <location>
        <begin position="4"/>
        <end position="31"/>
    </location>
</feature>
<accession>A0AAN8Z7S2</accession>
<evidence type="ECO:0000259" key="2">
    <source>
        <dbReference type="Pfam" id="PF13839"/>
    </source>
</evidence>
<proteinExistence type="inferred from homology"/>
<dbReference type="GO" id="GO:0016740">
    <property type="term" value="F:transferase activity"/>
    <property type="evidence" value="ECO:0007669"/>
    <property type="project" value="InterPro"/>
</dbReference>
<comment type="similarity">
    <text evidence="1">Belongs to the PC-esterase family. TBL subfamily.</text>
</comment>
<keyword evidence="4" id="KW-1185">Reference proteome</keyword>
<protein>
    <submittedName>
        <fullName evidence="3">PC-Esterase</fullName>
    </submittedName>
</protein>
<evidence type="ECO:0000256" key="1">
    <source>
        <dbReference type="ARBA" id="ARBA00007727"/>
    </source>
</evidence>
<sequence length="84" mass="9551">MTELPLFNAVQFMEIVREKSMAFVGDSLARKPNGIITMPLSYSNDDTDTNSHSYTSLMNLHLDKADDAWAAQIEDFDYMIISTR</sequence>
<dbReference type="EMBL" id="JBAMMX010000014">
    <property type="protein sequence ID" value="KAK6927992.1"/>
    <property type="molecule type" value="Genomic_DNA"/>
</dbReference>